<dbReference type="GO" id="GO:0006303">
    <property type="term" value="P:double-strand break repair via nonhomologous end joining"/>
    <property type="evidence" value="ECO:0007669"/>
    <property type="project" value="InterPro"/>
</dbReference>
<dbReference type="AlphaFoldDB" id="A0A0F9E1U9"/>
<organism evidence="3">
    <name type="scientific">marine sediment metagenome</name>
    <dbReference type="NCBI Taxonomy" id="412755"/>
    <lineage>
        <taxon>unclassified sequences</taxon>
        <taxon>metagenomes</taxon>
        <taxon>ecological metagenomes</taxon>
    </lineage>
</organism>
<dbReference type="GO" id="GO:0003690">
    <property type="term" value="F:double-stranded DNA binding"/>
    <property type="evidence" value="ECO:0007669"/>
    <property type="project" value="TreeGrafter"/>
</dbReference>
<evidence type="ECO:0000313" key="3">
    <source>
        <dbReference type="EMBL" id="KKL60056.1"/>
    </source>
</evidence>
<dbReference type="HAMAP" id="MF_01875">
    <property type="entry name" value="Prokaryotic_Ku"/>
    <property type="match status" value="1"/>
</dbReference>
<proteinExistence type="inferred from homology"/>
<name>A0A0F9E1U9_9ZZZZ</name>
<evidence type="ECO:0000256" key="1">
    <source>
        <dbReference type="ARBA" id="ARBA00023125"/>
    </source>
</evidence>
<dbReference type="Pfam" id="PF02735">
    <property type="entry name" value="Ku"/>
    <property type="match status" value="1"/>
</dbReference>
<sequence length="299" mass="33169">MAPRSIWKGAMGFGMVSVPVKLYSATEEKTVHFNQLHYDCKPPAEEADTEADAEAEAEAIICTRIQVPKWCPKCERKIEPAEIVKGYPVGDEQYVLMDEADFASLPVKSLKSIDVVAFVEGDQIDPRHYKSSYFLAPEVAGVKAFSLFLQAMGKVNMVGICKLGYREKEHLATIRAYGGVILLQTLHYSDELRNQEEVAPKLADVSDQEMEMAITLLQTLKTPHADLGQYQDEYRVALLDRIQAKLNGTPITKAETAQEEPQMDLVDALMASINAEKKAKEANGSLAQKMEELKASEVA</sequence>
<dbReference type="SMART" id="SM00559">
    <property type="entry name" value="Ku78"/>
    <property type="match status" value="1"/>
</dbReference>
<dbReference type="InterPro" id="IPR009187">
    <property type="entry name" value="Prok_Ku"/>
</dbReference>
<dbReference type="InterPro" id="IPR006164">
    <property type="entry name" value="DNA_bd_Ku70/Ku80"/>
</dbReference>
<dbReference type="SUPFAM" id="SSF100939">
    <property type="entry name" value="SPOC domain-like"/>
    <property type="match status" value="1"/>
</dbReference>
<feature type="domain" description="Ku" evidence="2">
    <location>
        <begin position="75"/>
        <end position="203"/>
    </location>
</feature>
<dbReference type="Gene3D" id="2.40.290.10">
    <property type="match status" value="1"/>
</dbReference>
<dbReference type="EMBL" id="LAZR01029279">
    <property type="protein sequence ID" value="KKL60056.1"/>
    <property type="molecule type" value="Genomic_DNA"/>
</dbReference>
<keyword evidence="1" id="KW-0238">DNA-binding</keyword>
<comment type="caution">
    <text evidence="3">The sequence shown here is derived from an EMBL/GenBank/DDBJ whole genome shotgun (WGS) entry which is preliminary data.</text>
</comment>
<dbReference type="PANTHER" id="PTHR41251">
    <property type="entry name" value="NON-HOMOLOGOUS END JOINING PROTEIN KU"/>
    <property type="match status" value="1"/>
</dbReference>
<dbReference type="InterPro" id="IPR016194">
    <property type="entry name" value="SPOC-like_C_dom_sf"/>
</dbReference>
<evidence type="ECO:0000259" key="2">
    <source>
        <dbReference type="SMART" id="SM00559"/>
    </source>
</evidence>
<dbReference type="PIRSF" id="PIRSF006493">
    <property type="entry name" value="Prok_Ku"/>
    <property type="match status" value="1"/>
</dbReference>
<accession>A0A0F9E1U9</accession>
<protein>
    <recommendedName>
        <fullName evidence="2">Ku domain-containing protein</fullName>
    </recommendedName>
</protein>
<reference evidence="3" key="1">
    <citation type="journal article" date="2015" name="Nature">
        <title>Complex archaea that bridge the gap between prokaryotes and eukaryotes.</title>
        <authorList>
            <person name="Spang A."/>
            <person name="Saw J.H."/>
            <person name="Jorgensen S.L."/>
            <person name="Zaremba-Niedzwiedzka K."/>
            <person name="Martijn J."/>
            <person name="Lind A.E."/>
            <person name="van Eijk R."/>
            <person name="Schleper C."/>
            <person name="Guy L."/>
            <person name="Ettema T.J."/>
        </authorList>
    </citation>
    <scope>NUCLEOTIDE SEQUENCE</scope>
</reference>
<dbReference type="PANTHER" id="PTHR41251:SF1">
    <property type="entry name" value="NON-HOMOLOGOUS END JOINING PROTEIN KU"/>
    <property type="match status" value="1"/>
</dbReference>
<gene>
    <name evidence="3" type="ORF">LCGC14_2209140</name>
</gene>